<organism evidence="3 4">
    <name type="scientific">Bionectria ochroleuca</name>
    <name type="common">Gliocladium roseum</name>
    <dbReference type="NCBI Taxonomy" id="29856"/>
    <lineage>
        <taxon>Eukaryota</taxon>
        <taxon>Fungi</taxon>
        <taxon>Dikarya</taxon>
        <taxon>Ascomycota</taxon>
        <taxon>Pezizomycotina</taxon>
        <taxon>Sordariomycetes</taxon>
        <taxon>Hypocreomycetidae</taxon>
        <taxon>Hypocreales</taxon>
        <taxon>Bionectriaceae</taxon>
        <taxon>Clonostachys</taxon>
    </lineage>
</organism>
<evidence type="ECO:0000259" key="2">
    <source>
        <dbReference type="PROSITE" id="PS50263"/>
    </source>
</evidence>
<reference evidence="3 4" key="1">
    <citation type="submission" date="2019-06" db="EMBL/GenBank/DDBJ databases">
        <authorList>
            <person name="Broberg M."/>
        </authorList>
    </citation>
    <scope>NUCLEOTIDE SEQUENCE [LARGE SCALE GENOMIC DNA]</scope>
</reference>
<gene>
    <name evidence="3" type="ORF">CLO192961_LOCUS41205</name>
</gene>
<accession>A0ABY6TR87</accession>
<feature type="compositionally biased region" description="Low complexity" evidence="1">
    <location>
        <begin position="297"/>
        <end position="316"/>
    </location>
</feature>
<dbReference type="Gene3D" id="3.60.110.10">
    <property type="entry name" value="Carbon-nitrogen hydrolase"/>
    <property type="match status" value="1"/>
</dbReference>
<evidence type="ECO:0000313" key="4">
    <source>
        <dbReference type="Proteomes" id="UP000766486"/>
    </source>
</evidence>
<comment type="caution">
    <text evidence="3">The sequence shown here is derived from an EMBL/GenBank/DDBJ whole genome shotgun (WGS) entry which is preliminary data.</text>
</comment>
<dbReference type="InterPro" id="IPR036526">
    <property type="entry name" value="C-N_Hydrolase_sf"/>
</dbReference>
<dbReference type="Proteomes" id="UP000766486">
    <property type="component" value="Unassembled WGS sequence"/>
</dbReference>
<evidence type="ECO:0000256" key="1">
    <source>
        <dbReference type="SAM" id="MobiDB-lite"/>
    </source>
</evidence>
<dbReference type="SUPFAM" id="SSF56317">
    <property type="entry name" value="Carbon-nitrogen hydrolase"/>
    <property type="match status" value="1"/>
</dbReference>
<dbReference type="InterPro" id="IPR039703">
    <property type="entry name" value="Nta1"/>
</dbReference>
<dbReference type="PANTHER" id="PTHR11750">
    <property type="entry name" value="PROTEIN N-TERMINAL AMIDASE"/>
    <property type="match status" value="1"/>
</dbReference>
<evidence type="ECO:0000313" key="3">
    <source>
        <dbReference type="EMBL" id="VUC21148.1"/>
    </source>
</evidence>
<feature type="domain" description="CN hydrolase" evidence="2">
    <location>
        <begin position="1"/>
        <end position="280"/>
    </location>
</feature>
<dbReference type="CDD" id="cd07566">
    <property type="entry name" value="ScNTA1_like"/>
    <property type="match status" value="1"/>
</dbReference>
<feature type="region of interest" description="Disordered" evidence="1">
    <location>
        <begin position="294"/>
        <end position="388"/>
    </location>
</feature>
<dbReference type="PANTHER" id="PTHR11750:SF26">
    <property type="entry name" value="PROTEIN N-TERMINAL AMIDASE"/>
    <property type="match status" value="1"/>
</dbReference>
<dbReference type="EMBL" id="CABFNS010000353">
    <property type="protein sequence ID" value="VUC21148.1"/>
    <property type="molecule type" value="Genomic_DNA"/>
</dbReference>
<dbReference type="InterPro" id="IPR003010">
    <property type="entry name" value="C-N_Hydrolase"/>
</dbReference>
<proteinExistence type="predicted"/>
<protein>
    <recommendedName>
        <fullName evidence="2">CN hydrolase domain-containing protein</fullName>
    </recommendedName>
</protein>
<name>A0ABY6TR87_BIOOC</name>
<feature type="compositionally biased region" description="Basic and acidic residues" evidence="1">
    <location>
        <begin position="326"/>
        <end position="336"/>
    </location>
</feature>
<sequence length="480" mass="53009">MRIGCLQFAPQVGDVDNNLTRADEILTKADPEGLDLLVLPELAFSGYNFKSLQHISPYLESPTSGISSLWSRSMALKYDCTVVTGYPERVDTADSWPADPEYYNSALVISDDGETVANYRKSNLYYTDVTWSLEGPDGFYRGRLPNLGPTAIGICMDLNPYKFEAPWDKFEFAHHVLDSGARLVIVSMAWSTHDEPTVYNLQPQEPDTSTLMYWISRFEPVIQARLDEEIIIVFANRSGMESEALYTGTSTVVGIKSGEVRIYGILGRCDNELLVVDTDAPPFAKLVHRIGEQSGVSESCTTPSSEESDTTDASHTGRTGGSLDGTSRESPSRESRQSGSTSNHAYKKSSSFSRRDDLSINVSGRPKGLNVPLDSPFIHTPTAPSPTPYQIRPQLFMPSDDSRLQQFIELNASPNPQQNQQTQASIDEHKADEQDLLLPLAPTRFSGFCVFYMLFPTILDAICPSKRPGIDSRSSGSHTS</sequence>
<dbReference type="PROSITE" id="PS50263">
    <property type="entry name" value="CN_HYDROLASE"/>
    <property type="match status" value="1"/>
</dbReference>
<dbReference type="Pfam" id="PF00795">
    <property type="entry name" value="CN_hydrolase"/>
    <property type="match status" value="1"/>
</dbReference>
<keyword evidence="4" id="KW-1185">Reference proteome</keyword>